<dbReference type="Proteomes" id="UP001551582">
    <property type="component" value="Unassembled WGS sequence"/>
</dbReference>
<evidence type="ECO:0000313" key="2">
    <source>
        <dbReference type="EMBL" id="MEU9356275.1"/>
    </source>
</evidence>
<name>A0ABV3EGY5_9ACTN</name>
<organism evidence="2 3">
    <name type="scientific">Streptomyces griseoloalbus</name>
    <dbReference type="NCBI Taxonomy" id="67303"/>
    <lineage>
        <taxon>Bacteria</taxon>
        <taxon>Bacillati</taxon>
        <taxon>Actinomycetota</taxon>
        <taxon>Actinomycetes</taxon>
        <taxon>Kitasatosporales</taxon>
        <taxon>Streptomycetaceae</taxon>
        <taxon>Streptomyces</taxon>
    </lineage>
</organism>
<feature type="region of interest" description="Disordered" evidence="1">
    <location>
        <begin position="121"/>
        <end position="142"/>
    </location>
</feature>
<gene>
    <name evidence="2" type="ORF">AB0D65_36065</name>
</gene>
<evidence type="ECO:0000313" key="3">
    <source>
        <dbReference type="Proteomes" id="UP001551582"/>
    </source>
</evidence>
<dbReference type="RefSeq" id="WP_359989839.1">
    <property type="nucleotide sequence ID" value="NZ_JBEZLS010000047.1"/>
</dbReference>
<comment type="caution">
    <text evidence="2">The sequence shown here is derived from an EMBL/GenBank/DDBJ whole genome shotgun (WGS) entry which is preliminary data.</text>
</comment>
<protein>
    <submittedName>
        <fullName evidence="2">Uncharacterized protein</fullName>
    </submittedName>
</protein>
<proteinExistence type="predicted"/>
<dbReference type="EMBL" id="JBEZLS010000047">
    <property type="protein sequence ID" value="MEU9356275.1"/>
    <property type="molecule type" value="Genomic_DNA"/>
</dbReference>
<dbReference type="Pfam" id="PF18163">
    <property type="entry name" value="LD_cluster2"/>
    <property type="match status" value="1"/>
</dbReference>
<evidence type="ECO:0000256" key="1">
    <source>
        <dbReference type="SAM" id="MobiDB-lite"/>
    </source>
</evidence>
<accession>A0ABV3EGY5</accession>
<sequence>MSDALPAGALKGMRIGISVTASADLDRLGLAETRFRTVLGELAQLIVTAGGELAHGGNLRHDGYTVFLIERMRTYAPSSRPLLNCLAWTEHRALPLSEIGLRREQFGRHGEIVCLDVDGDPVDPSAGRGESPVPESDPGTRQRALTGMRRYLVRHVDAHLLLGGRRGGFQGALPGLVEEALLALEAGLPVYLAAGYGGVTAEIAKTLGVGGAPEVPRPSDATPPDPRFLDGLERLRALAGAPAWTGLRNGLTDEENRRLAASHHPQEIAALASRGLGRLRRPT</sequence>
<dbReference type="InterPro" id="IPR041160">
    <property type="entry name" value="LD_cluster2"/>
</dbReference>
<reference evidence="2 3" key="1">
    <citation type="submission" date="2024-06" db="EMBL/GenBank/DDBJ databases">
        <title>The Natural Products Discovery Center: Release of the First 8490 Sequenced Strains for Exploring Actinobacteria Biosynthetic Diversity.</title>
        <authorList>
            <person name="Kalkreuter E."/>
            <person name="Kautsar S.A."/>
            <person name="Yang D."/>
            <person name="Bader C.D."/>
            <person name="Teijaro C.N."/>
            <person name="Fluegel L."/>
            <person name="Davis C.M."/>
            <person name="Simpson J.R."/>
            <person name="Lauterbach L."/>
            <person name="Steele A.D."/>
            <person name="Gui C."/>
            <person name="Meng S."/>
            <person name="Li G."/>
            <person name="Viehrig K."/>
            <person name="Ye F."/>
            <person name="Su P."/>
            <person name="Kiefer A.F."/>
            <person name="Nichols A."/>
            <person name="Cepeda A.J."/>
            <person name="Yan W."/>
            <person name="Fan B."/>
            <person name="Jiang Y."/>
            <person name="Adhikari A."/>
            <person name="Zheng C.-J."/>
            <person name="Schuster L."/>
            <person name="Cowan T.M."/>
            <person name="Smanski M.J."/>
            <person name="Chevrette M.G."/>
            <person name="De Carvalho L.P.S."/>
            <person name="Shen B."/>
        </authorList>
    </citation>
    <scope>NUCLEOTIDE SEQUENCE [LARGE SCALE GENOMIC DNA]</scope>
    <source>
        <strain evidence="2 3">NPDC048274</strain>
    </source>
</reference>
<keyword evidence="3" id="KW-1185">Reference proteome</keyword>